<protein>
    <submittedName>
        <fullName evidence="1">Unannotated protein</fullName>
    </submittedName>
</protein>
<organism evidence="1">
    <name type="scientific">freshwater metagenome</name>
    <dbReference type="NCBI Taxonomy" id="449393"/>
    <lineage>
        <taxon>unclassified sequences</taxon>
        <taxon>metagenomes</taxon>
        <taxon>ecological metagenomes</taxon>
    </lineage>
</organism>
<dbReference type="AlphaFoldDB" id="A0A6J7LE95"/>
<name>A0A6J7LE95_9ZZZZ</name>
<proteinExistence type="predicted"/>
<accession>A0A6J7LE95</accession>
<evidence type="ECO:0000313" key="1">
    <source>
        <dbReference type="EMBL" id="CAB4965093.1"/>
    </source>
</evidence>
<reference evidence="1" key="1">
    <citation type="submission" date="2020-05" db="EMBL/GenBank/DDBJ databases">
        <authorList>
            <person name="Chiriac C."/>
            <person name="Salcher M."/>
            <person name="Ghai R."/>
            <person name="Kavagutti S V."/>
        </authorList>
    </citation>
    <scope>NUCLEOTIDE SEQUENCE</scope>
</reference>
<dbReference type="EMBL" id="CAFBNE010000106">
    <property type="protein sequence ID" value="CAB4965093.1"/>
    <property type="molecule type" value="Genomic_DNA"/>
</dbReference>
<gene>
    <name evidence="1" type="ORF">UFOPK3772_02605</name>
</gene>
<sequence>MGDVVYALGDTGPGGGVVFYSSSGFSSPGSACDPSCVGLEALTSEGGPVAWCSVTRTAFAPNGTAIGTGKANTQSMMTGGCTSGAGYSAANTDSGGFNDWYLPSSDELYALWKKRSLAALANTFGDGTKWSSSQDADFPAQTAKTLGWPMGSWASLDKANTTIYFRVIRAF</sequence>